<evidence type="ECO:0000313" key="3">
    <source>
        <dbReference type="Proteomes" id="UP001214576"/>
    </source>
</evidence>
<reference evidence="2" key="1">
    <citation type="submission" date="2022-03" db="EMBL/GenBank/DDBJ databases">
        <title>Genomic analyses of argali, domestic sheep and their hybrids provide insights into chromosomal evolution, heterosis and genetic basis of agronomic traits.</title>
        <authorList>
            <person name="Li M."/>
        </authorList>
    </citation>
    <scope>NUCLEOTIDE SEQUENCE</scope>
    <source>
        <strain evidence="2">CAU-MHL-2022a</strain>
        <tissue evidence="2">Skin</tissue>
    </source>
</reference>
<keyword evidence="3" id="KW-1185">Reference proteome</keyword>
<proteinExistence type="predicted"/>
<feature type="compositionally biased region" description="Polar residues" evidence="1">
    <location>
        <begin position="93"/>
        <end position="110"/>
    </location>
</feature>
<feature type="compositionally biased region" description="Polar residues" evidence="1">
    <location>
        <begin position="72"/>
        <end position="81"/>
    </location>
</feature>
<gene>
    <name evidence="2" type="ORF">MG293_001058</name>
</gene>
<organism evidence="2 3">
    <name type="scientific">Ovis ammon polii</name>
    <dbReference type="NCBI Taxonomy" id="230172"/>
    <lineage>
        <taxon>Eukaryota</taxon>
        <taxon>Metazoa</taxon>
        <taxon>Chordata</taxon>
        <taxon>Craniata</taxon>
        <taxon>Vertebrata</taxon>
        <taxon>Euteleostomi</taxon>
        <taxon>Mammalia</taxon>
        <taxon>Eutheria</taxon>
        <taxon>Laurasiatheria</taxon>
        <taxon>Artiodactyla</taxon>
        <taxon>Ruminantia</taxon>
        <taxon>Pecora</taxon>
        <taxon>Bovidae</taxon>
        <taxon>Caprinae</taxon>
        <taxon>Ovis</taxon>
    </lineage>
</organism>
<protein>
    <submittedName>
        <fullName evidence="2">Uncharacterized protein</fullName>
    </submittedName>
</protein>
<dbReference type="AlphaFoldDB" id="A0AAD4YHU2"/>
<comment type="caution">
    <text evidence="2">The sequence shown here is derived from an EMBL/GenBank/DDBJ whole genome shotgun (WGS) entry which is preliminary data.</text>
</comment>
<evidence type="ECO:0000256" key="1">
    <source>
        <dbReference type="SAM" id="MobiDB-lite"/>
    </source>
</evidence>
<evidence type="ECO:0000313" key="2">
    <source>
        <dbReference type="EMBL" id="KAI4548728.1"/>
    </source>
</evidence>
<dbReference type="Proteomes" id="UP001214576">
    <property type="component" value="Unassembled WGS sequence"/>
</dbReference>
<accession>A0AAD4YHU2</accession>
<sequence>MRGMPLRSETIFLKVPGKVQELEELGTMQDVDQEKLNYSPSMSDSGEPSGFEVEHQGHLLLQLHTLSWTPWQTSSSQVNQEMETEKIQGKEGLTQQPSREPRVQTIQISAEEQRFPRTASC</sequence>
<feature type="region of interest" description="Disordered" evidence="1">
    <location>
        <begin position="72"/>
        <end position="121"/>
    </location>
</feature>
<dbReference type="EMBL" id="JAKZEL010000001">
    <property type="protein sequence ID" value="KAI4548728.1"/>
    <property type="molecule type" value="Genomic_DNA"/>
</dbReference>
<name>A0AAD4YHU2_OVIAM</name>